<gene>
    <name evidence="8" type="ORF">C8E03_11449</name>
</gene>
<proteinExistence type="predicted"/>
<keyword evidence="4 6" id="KW-1133">Transmembrane helix</keyword>
<evidence type="ECO:0000256" key="4">
    <source>
        <dbReference type="ARBA" id="ARBA00022989"/>
    </source>
</evidence>
<keyword evidence="2" id="KW-1003">Cell membrane</keyword>
<evidence type="ECO:0000256" key="2">
    <source>
        <dbReference type="ARBA" id="ARBA00022475"/>
    </source>
</evidence>
<comment type="caution">
    <text evidence="8">The sequence shown here is derived from an EMBL/GenBank/DDBJ whole genome shotgun (WGS) entry which is preliminary data.</text>
</comment>
<keyword evidence="3 6" id="KW-0812">Transmembrane</keyword>
<evidence type="ECO:0000256" key="3">
    <source>
        <dbReference type="ARBA" id="ARBA00022692"/>
    </source>
</evidence>
<dbReference type="InterPro" id="IPR013525">
    <property type="entry name" value="ABC2_TM"/>
</dbReference>
<evidence type="ECO:0000256" key="1">
    <source>
        <dbReference type="ARBA" id="ARBA00004651"/>
    </source>
</evidence>
<evidence type="ECO:0000256" key="6">
    <source>
        <dbReference type="SAM" id="Phobius"/>
    </source>
</evidence>
<keyword evidence="5 6" id="KW-0472">Membrane</keyword>
<dbReference type="Pfam" id="PF12698">
    <property type="entry name" value="ABC2_membrane_3"/>
    <property type="match status" value="1"/>
</dbReference>
<evidence type="ECO:0000313" key="9">
    <source>
        <dbReference type="Proteomes" id="UP000247523"/>
    </source>
</evidence>
<sequence length="388" mass="43488">MQVFRAYMKILKKTMPSLSIYIIIFLSLSIFLSGSGKQSKISQFTSSKVNIAVINEDEGMLGGELKTYLGTIHNVVELKNDREILQDELYFRNVEYILLIPNDFTKKLEIGESENLCQNVKVPSSYTGKYLDSQIEQYISTLTIYVSSNIDEKQAVENTARDLSQEVKVNFLSQSVNTSKSDDYYYFLYLPYVFTSVIILSIGSILMTFNIKEINERNLCSSMPIIKKNFQLVLGCIITVVAVFALFMSVAIGIYGNSINIVKAVFYMINAIAFAAIVTGLGYLISVFVNNLNVLNMISNVLGIGMSFLGGIFVPREVLGDNVVIFSKFIPTYWYVNVIELIQNVESNRSLMNEILINIGIEILFAIAIFAGALAATRIRSDARKQIS</sequence>
<feature type="transmembrane region" description="Helical" evidence="6">
    <location>
        <begin position="184"/>
        <end position="211"/>
    </location>
</feature>
<dbReference type="InterPro" id="IPR051449">
    <property type="entry name" value="ABC-2_transporter_component"/>
</dbReference>
<dbReference type="EMBL" id="QICS01000014">
    <property type="protein sequence ID" value="PXV85972.1"/>
    <property type="molecule type" value="Genomic_DNA"/>
</dbReference>
<evidence type="ECO:0000313" key="8">
    <source>
        <dbReference type="EMBL" id="PXV85972.1"/>
    </source>
</evidence>
<evidence type="ECO:0000259" key="7">
    <source>
        <dbReference type="Pfam" id="PF12698"/>
    </source>
</evidence>
<dbReference type="PANTHER" id="PTHR30294:SF29">
    <property type="entry name" value="MULTIDRUG ABC TRANSPORTER PERMEASE YBHS-RELATED"/>
    <property type="match status" value="1"/>
</dbReference>
<feature type="transmembrane region" description="Helical" evidence="6">
    <location>
        <begin position="292"/>
        <end position="314"/>
    </location>
</feature>
<name>A0A318EN68_9FIRM</name>
<dbReference type="Gene3D" id="3.40.1710.10">
    <property type="entry name" value="abc type-2 transporter like domain"/>
    <property type="match status" value="1"/>
</dbReference>
<reference evidence="8 9" key="1">
    <citation type="submission" date="2018-05" db="EMBL/GenBank/DDBJ databases">
        <title>Genomic Encyclopedia of Type Strains, Phase IV (KMG-IV): sequencing the most valuable type-strain genomes for metagenomic binning, comparative biology and taxonomic classification.</title>
        <authorList>
            <person name="Goeker M."/>
        </authorList>
    </citation>
    <scope>NUCLEOTIDE SEQUENCE [LARGE SCALE GENOMIC DNA]</scope>
    <source>
        <strain evidence="8 9">DSM 28816</strain>
    </source>
</reference>
<feature type="transmembrane region" description="Helical" evidence="6">
    <location>
        <begin position="261"/>
        <end position="285"/>
    </location>
</feature>
<accession>A0A318EN68</accession>
<dbReference type="GO" id="GO:0005886">
    <property type="term" value="C:plasma membrane"/>
    <property type="evidence" value="ECO:0007669"/>
    <property type="project" value="UniProtKB-SubCell"/>
</dbReference>
<comment type="subcellular location">
    <subcellularLocation>
        <location evidence="1">Cell membrane</location>
        <topology evidence="1">Multi-pass membrane protein</topology>
    </subcellularLocation>
</comment>
<evidence type="ECO:0000256" key="5">
    <source>
        <dbReference type="ARBA" id="ARBA00023136"/>
    </source>
</evidence>
<feature type="transmembrane region" description="Helical" evidence="6">
    <location>
        <begin position="355"/>
        <end position="376"/>
    </location>
</feature>
<organism evidence="8 9">
    <name type="scientific">Lachnotalea glycerini</name>
    <dbReference type="NCBI Taxonomy" id="1763509"/>
    <lineage>
        <taxon>Bacteria</taxon>
        <taxon>Bacillati</taxon>
        <taxon>Bacillota</taxon>
        <taxon>Clostridia</taxon>
        <taxon>Lachnospirales</taxon>
        <taxon>Lachnospiraceae</taxon>
        <taxon>Lachnotalea</taxon>
    </lineage>
</organism>
<protein>
    <submittedName>
        <fullName evidence="8">ABC-2 type transport system permease protein</fullName>
    </submittedName>
</protein>
<dbReference type="RefSeq" id="WP_110291817.1">
    <property type="nucleotide sequence ID" value="NZ_QICS01000014.1"/>
</dbReference>
<dbReference type="Proteomes" id="UP000247523">
    <property type="component" value="Unassembled WGS sequence"/>
</dbReference>
<dbReference type="AlphaFoldDB" id="A0A318EN68"/>
<dbReference type="PANTHER" id="PTHR30294">
    <property type="entry name" value="MEMBRANE COMPONENT OF ABC TRANSPORTER YHHJ-RELATED"/>
    <property type="match status" value="1"/>
</dbReference>
<dbReference type="GO" id="GO:0140359">
    <property type="term" value="F:ABC-type transporter activity"/>
    <property type="evidence" value="ECO:0007669"/>
    <property type="project" value="InterPro"/>
</dbReference>
<feature type="transmembrane region" description="Helical" evidence="6">
    <location>
        <begin position="232"/>
        <end position="255"/>
    </location>
</feature>
<feature type="domain" description="ABC-2 type transporter transmembrane" evidence="7">
    <location>
        <begin position="22"/>
        <end position="374"/>
    </location>
</feature>